<comment type="caution">
    <text evidence="1">The sequence shown here is derived from an EMBL/GenBank/DDBJ whole genome shotgun (WGS) entry which is preliminary data.</text>
</comment>
<evidence type="ECO:0000313" key="1">
    <source>
        <dbReference type="EMBL" id="CCW16344.1"/>
    </source>
</evidence>
<dbReference type="Proteomes" id="UP000013201">
    <property type="component" value="Unassembled WGS sequence"/>
</dbReference>
<sequence>MSALFCAGHMTKLRWLLPSTNCRREIQSFALWSFIECRLMPAAEKNVNSSSGY</sequence>
<evidence type="ECO:0000313" key="2">
    <source>
        <dbReference type="Proteomes" id="UP000013201"/>
    </source>
</evidence>
<protein>
    <submittedName>
        <fullName evidence="1">Uncharacterized protein</fullName>
    </submittedName>
</protein>
<proteinExistence type="predicted"/>
<dbReference type="AlphaFoldDB" id="N1MHT6"/>
<organism evidence="1 2">
    <name type="scientific">Sphingobium indicum BiD32</name>
    <dbReference type="NCBI Taxonomy" id="1301087"/>
    <lineage>
        <taxon>Bacteria</taxon>
        <taxon>Pseudomonadati</taxon>
        <taxon>Pseudomonadota</taxon>
        <taxon>Alphaproteobacteria</taxon>
        <taxon>Sphingomonadales</taxon>
        <taxon>Sphingomonadaceae</taxon>
        <taxon>Sphingobium</taxon>
    </lineage>
</organism>
<dbReference type="EMBL" id="CAVK010000037">
    <property type="protein sequence ID" value="CCW16344.1"/>
    <property type="molecule type" value="Genomic_DNA"/>
</dbReference>
<reference evidence="2" key="2">
    <citation type="submission" date="2013-04" db="EMBL/GenBank/DDBJ databases">
        <title>Bisphenol A degrading Sphingobium sp. strain BiD32.</title>
        <authorList>
            <person name="Nielsen J.L."/>
            <person name="Zhou N.A."/>
            <person name="Kjeldal H."/>
        </authorList>
    </citation>
    <scope>NUCLEOTIDE SEQUENCE [LARGE SCALE GENOMIC DNA]</scope>
    <source>
        <strain evidence="2">BiD32</strain>
    </source>
</reference>
<accession>N1MHT6</accession>
<name>N1MHT6_9SPHN</name>
<keyword evidence="2" id="KW-1185">Reference proteome</keyword>
<reference evidence="1 2" key="1">
    <citation type="submission" date="2013-03" db="EMBL/GenBank/DDBJ databases">
        <authorList>
            <person name="Le V."/>
        </authorList>
    </citation>
    <scope>NUCLEOTIDE SEQUENCE [LARGE SCALE GENOMIC DNA]</scope>
    <source>
        <strain evidence="1 2">BiD32</strain>
    </source>
</reference>
<gene>
    <name evidence="1" type="ORF">EBBID32_6800</name>
</gene>